<feature type="transmembrane region" description="Helical" evidence="1">
    <location>
        <begin position="203"/>
        <end position="223"/>
    </location>
</feature>
<gene>
    <name evidence="5" type="primary">cph2_9</name>
    <name evidence="5" type="ORF">DOQ08_02640</name>
</gene>
<dbReference type="SUPFAM" id="SSF141868">
    <property type="entry name" value="EAL domain-like"/>
    <property type="match status" value="1"/>
</dbReference>
<reference evidence="5 6" key="1">
    <citation type="submission" date="2018-08" db="EMBL/GenBank/DDBJ databases">
        <title>Whole Genome Sequence of the Moderate Halophilic Marine Bacterium Marinobacter litoralis Sw-45.</title>
        <authorList>
            <person name="Musa H."/>
        </authorList>
    </citation>
    <scope>NUCLEOTIDE SEQUENCE [LARGE SCALE GENOMIC DNA]</scope>
    <source>
        <strain evidence="5 6">Sw-45</strain>
    </source>
</reference>
<dbReference type="PROSITE" id="PS50883">
    <property type="entry name" value="EAL"/>
    <property type="match status" value="1"/>
</dbReference>
<dbReference type="AlphaFoldDB" id="A0A3M2RE02"/>
<keyword evidence="1" id="KW-0472">Membrane</keyword>
<dbReference type="Pfam" id="PF00563">
    <property type="entry name" value="EAL"/>
    <property type="match status" value="1"/>
</dbReference>
<sequence length="851" mass="94953">MKLLISAQCLAFLLLMLVTSSSAFATQSPYIPDMDYVRLTPDAEVKASDILETGRWQRLPEQTANFGYTQDQIWLRFSISRPTSDQLIEISYPALDEIDVYVFEDGQLIQQESTGDQKLFAERAVQHPLFLFPLQLQRDGEYDILIRAQTQGAMQIPLKLWDRQQYFEHASIETQLHAGYYGILLTVICFNLFVFLALRESVYLLYVLSTLGYLILIASLNGSTYQLLWPRSPDIQSVAMAVVVPLAVAFSSMFSAVFLKLKQSSPFLNRILVLIIGLNLGLAGFSLFGDYGTAIRLGVAFAIPSCLFLTILGPIQWYKGNPQASYYTMAWGALTLGSAVTGANKMGFIPNSFITAYGMQIGSVLEALLLNLALASRLYHERQDKLSAREAEINALEARRSAELKLMEQALHYPLTGLPNRSSFEMLLNDLIHQNPAKRYAVVLLHLNNLDPVTKTLGHRNTDAILVRASKHYNAVARDVPGAQLLETNSGTNFYMAHFDPQTFACIVDANQSGAAQRKLVQSLDEIRWPIEFLGMEVPLQPRIGIAVHPENGNDANTLIRRAAIAEGSGRAIERGLAFYKPSRDSYSADRLTLVSELRHAIDNNELALYLQPKLALATREIIGFEALLRWRGREQSVFADEIIAVAEQSGLIKPLTRWVISEALKLREQLVELGSSASIAVNISPNNLREPDFALFVRQQMKQHPSHLGSIIFEVTETSMMQDPANSLKALNSLNQAGIPLSIDDFGSGYSSLSYIKQLPAKEIKIDRSLITDLSDRKEDRVIVQTTINMCHSLGYTVVAEGVEDEATLNLLAEMGCDQIQGYFLTRPLPYEEIIEWLADQPCRSRISAS</sequence>
<evidence type="ECO:0000259" key="4">
    <source>
        <dbReference type="PROSITE" id="PS50887"/>
    </source>
</evidence>
<feature type="transmembrane region" description="Helical" evidence="1">
    <location>
        <begin position="294"/>
        <end position="312"/>
    </location>
</feature>
<comment type="caution">
    <text evidence="5">The sequence shown here is derived from an EMBL/GenBank/DDBJ whole genome shotgun (WGS) entry which is preliminary data.</text>
</comment>
<dbReference type="PANTHER" id="PTHR33121">
    <property type="entry name" value="CYCLIC DI-GMP PHOSPHODIESTERASE PDEF"/>
    <property type="match status" value="1"/>
</dbReference>
<dbReference type="InterPro" id="IPR011622">
    <property type="entry name" value="7TMR_DISM_rcpt_extracell_dom2"/>
</dbReference>
<feature type="domain" description="GGDEF" evidence="4">
    <location>
        <begin position="438"/>
        <end position="582"/>
    </location>
</feature>
<keyword evidence="1" id="KW-0812">Transmembrane</keyword>
<feature type="transmembrane region" description="Helical" evidence="1">
    <location>
        <begin position="324"/>
        <end position="342"/>
    </location>
</feature>
<feature type="chain" id="PRO_5017980761" evidence="2">
    <location>
        <begin position="26"/>
        <end position="851"/>
    </location>
</feature>
<dbReference type="Pfam" id="PF07695">
    <property type="entry name" value="7TMR-DISM_7TM"/>
    <property type="match status" value="1"/>
</dbReference>
<feature type="transmembrane region" description="Helical" evidence="1">
    <location>
        <begin position="235"/>
        <end position="259"/>
    </location>
</feature>
<evidence type="ECO:0000313" key="6">
    <source>
        <dbReference type="Proteomes" id="UP000265903"/>
    </source>
</evidence>
<keyword evidence="6" id="KW-1185">Reference proteome</keyword>
<dbReference type="PROSITE" id="PS50887">
    <property type="entry name" value="GGDEF"/>
    <property type="match status" value="1"/>
</dbReference>
<dbReference type="CDD" id="cd01948">
    <property type="entry name" value="EAL"/>
    <property type="match status" value="1"/>
</dbReference>
<dbReference type="RefSeq" id="WP_227537678.1">
    <property type="nucleotide sequence ID" value="NZ_QMDL01000003.1"/>
</dbReference>
<feature type="transmembrane region" description="Helical" evidence="1">
    <location>
        <begin position="178"/>
        <end position="198"/>
    </location>
</feature>
<dbReference type="GO" id="GO:0071111">
    <property type="term" value="F:cyclic-guanylate-specific phosphodiesterase activity"/>
    <property type="evidence" value="ECO:0007669"/>
    <property type="project" value="InterPro"/>
</dbReference>
<dbReference type="InterPro" id="IPR043128">
    <property type="entry name" value="Rev_trsase/Diguanyl_cyclase"/>
</dbReference>
<feature type="signal peptide" evidence="2">
    <location>
        <begin position="1"/>
        <end position="25"/>
    </location>
</feature>
<dbReference type="InterPro" id="IPR000160">
    <property type="entry name" value="GGDEF_dom"/>
</dbReference>
<dbReference type="InterPro" id="IPR029787">
    <property type="entry name" value="Nucleotide_cyclase"/>
</dbReference>
<dbReference type="SMART" id="SM00267">
    <property type="entry name" value="GGDEF"/>
    <property type="match status" value="1"/>
</dbReference>
<dbReference type="InterPro" id="IPR050706">
    <property type="entry name" value="Cyclic-di-GMP_PDE-like"/>
</dbReference>
<dbReference type="PANTHER" id="PTHR33121:SF70">
    <property type="entry name" value="SIGNALING PROTEIN YKOW"/>
    <property type="match status" value="1"/>
</dbReference>
<dbReference type="Gene3D" id="3.30.70.270">
    <property type="match status" value="1"/>
</dbReference>
<protein>
    <submittedName>
        <fullName evidence="5">Phytochrome-like protein cph2</fullName>
    </submittedName>
</protein>
<dbReference type="InterPro" id="IPR001633">
    <property type="entry name" value="EAL_dom"/>
</dbReference>
<dbReference type="SUPFAM" id="SSF55073">
    <property type="entry name" value="Nucleotide cyclase"/>
    <property type="match status" value="1"/>
</dbReference>
<evidence type="ECO:0000259" key="3">
    <source>
        <dbReference type="PROSITE" id="PS50883"/>
    </source>
</evidence>
<proteinExistence type="predicted"/>
<feature type="domain" description="EAL" evidence="3">
    <location>
        <begin position="591"/>
        <end position="843"/>
    </location>
</feature>
<evidence type="ECO:0000313" key="5">
    <source>
        <dbReference type="EMBL" id="RMJ03175.1"/>
    </source>
</evidence>
<dbReference type="InterPro" id="IPR035919">
    <property type="entry name" value="EAL_sf"/>
</dbReference>
<dbReference type="Pfam" id="PF07696">
    <property type="entry name" value="7TMR-DISMED2"/>
    <property type="match status" value="1"/>
</dbReference>
<accession>A0A3M2RE02</accession>
<dbReference type="Proteomes" id="UP000265903">
    <property type="component" value="Unassembled WGS sequence"/>
</dbReference>
<name>A0A3M2RE02_9GAMM</name>
<dbReference type="EMBL" id="QMDL01000003">
    <property type="protein sequence ID" value="RMJ03175.1"/>
    <property type="molecule type" value="Genomic_DNA"/>
</dbReference>
<keyword evidence="2" id="KW-0732">Signal</keyword>
<evidence type="ECO:0000256" key="2">
    <source>
        <dbReference type="SAM" id="SignalP"/>
    </source>
</evidence>
<dbReference type="InterPro" id="IPR011623">
    <property type="entry name" value="7TMR_DISM_rcpt_extracell_dom1"/>
</dbReference>
<evidence type="ECO:0000256" key="1">
    <source>
        <dbReference type="SAM" id="Phobius"/>
    </source>
</evidence>
<feature type="transmembrane region" description="Helical" evidence="1">
    <location>
        <begin position="271"/>
        <end position="288"/>
    </location>
</feature>
<dbReference type="Pfam" id="PF00990">
    <property type="entry name" value="GGDEF"/>
    <property type="match status" value="1"/>
</dbReference>
<organism evidence="5 6">
    <name type="scientific">Marinobacter litoralis</name>
    <dbReference type="NCBI Taxonomy" id="187981"/>
    <lineage>
        <taxon>Bacteria</taxon>
        <taxon>Pseudomonadati</taxon>
        <taxon>Pseudomonadota</taxon>
        <taxon>Gammaproteobacteria</taxon>
        <taxon>Pseudomonadales</taxon>
        <taxon>Marinobacteraceae</taxon>
        <taxon>Marinobacter</taxon>
    </lineage>
</organism>
<keyword evidence="1" id="KW-1133">Transmembrane helix</keyword>
<dbReference type="SMART" id="SM00052">
    <property type="entry name" value="EAL"/>
    <property type="match status" value="1"/>
</dbReference>
<dbReference type="Gene3D" id="3.20.20.450">
    <property type="entry name" value="EAL domain"/>
    <property type="match status" value="1"/>
</dbReference>
<dbReference type="Gene3D" id="2.60.40.2380">
    <property type="match status" value="1"/>
</dbReference>